<feature type="compositionally biased region" description="Polar residues" evidence="1">
    <location>
        <begin position="10"/>
        <end position="19"/>
    </location>
</feature>
<reference evidence="2" key="1">
    <citation type="journal article" date="2020" name="Nat. Commun.">
        <title>Large-scale genome sequencing of mycorrhizal fungi provides insights into the early evolution of symbiotic traits.</title>
        <authorList>
            <person name="Miyauchi S."/>
            <person name="Kiss E."/>
            <person name="Kuo A."/>
            <person name="Drula E."/>
            <person name="Kohler A."/>
            <person name="Sanchez-Garcia M."/>
            <person name="Morin E."/>
            <person name="Andreopoulos B."/>
            <person name="Barry K.W."/>
            <person name="Bonito G."/>
            <person name="Buee M."/>
            <person name="Carver A."/>
            <person name="Chen C."/>
            <person name="Cichocki N."/>
            <person name="Clum A."/>
            <person name="Culley D."/>
            <person name="Crous P.W."/>
            <person name="Fauchery L."/>
            <person name="Girlanda M."/>
            <person name="Hayes R.D."/>
            <person name="Keri Z."/>
            <person name="LaButti K."/>
            <person name="Lipzen A."/>
            <person name="Lombard V."/>
            <person name="Magnuson J."/>
            <person name="Maillard F."/>
            <person name="Murat C."/>
            <person name="Nolan M."/>
            <person name="Ohm R.A."/>
            <person name="Pangilinan J."/>
            <person name="Pereira M.F."/>
            <person name="Perotto S."/>
            <person name="Peter M."/>
            <person name="Pfister S."/>
            <person name="Riley R."/>
            <person name="Sitrit Y."/>
            <person name="Stielow J.B."/>
            <person name="Szollosi G."/>
            <person name="Zifcakova L."/>
            <person name="Stursova M."/>
            <person name="Spatafora J.W."/>
            <person name="Tedersoo L."/>
            <person name="Vaario L.M."/>
            <person name="Yamada A."/>
            <person name="Yan M."/>
            <person name="Wang P."/>
            <person name="Xu J."/>
            <person name="Bruns T."/>
            <person name="Baldrian P."/>
            <person name="Vilgalys R."/>
            <person name="Dunand C."/>
            <person name="Henrissat B."/>
            <person name="Grigoriev I.V."/>
            <person name="Hibbett D."/>
            <person name="Nagy L.G."/>
            <person name="Martin F.M."/>
        </authorList>
    </citation>
    <scope>NUCLEOTIDE SEQUENCE</scope>
    <source>
        <strain evidence="2">UP504</strain>
    </source>
</reference>
<feature type="region of interest" description="Disordered" evidence="1">
    <location>
        <begin position="174"/>
        <end position="194"/>
    </location>
</feature>
<feature type="region of interest" description="Disordered" evidence="1">
    <location>
        <begin position="1"/>
        <end position="24"/>
    </location>
</feature>
<name>A0A9P6B0I6_9AGAM</name>
<sequence length="236" mass="25933">MVGVRKGRVPSTTHNTEGKTGSHPHYGGCGPIWLSPQLNDDPNNDVYETCDDHVDKMCVVLSGRPKSMQDLHVCAAPQTHAMINKTKYHIPAKVGVGSCKVIASHPNNNEPHPLQQVCGIPLCGNHRYNSTRRAAGAAFLVLPQITPTLDKTLPGKNVDELEHKTLTYAVLKTLPNGNHLPPDETPYNKNTDDTPPEIRMHAASPMKCHEIDHWNAHARKSHLGYMHAKPLQNVGT</sequence>
<keyword evidence="3" id="KW-1185">Reference proteome</keyword>
<proteinExistence type="predicted"/>
<dbReference type="Proteomes" id="UP000886523">
    <property type="component" value="Unassembled WGS sequence"/>
</dbReference>
<dbReference type="AlphaFoldDB" id="A0A9P6B0I6"/>
<evidence type="ECO:0000313" key="2">
    <source>
        <dbReference type="EMBL" id="KAF9515413.1"/>
    </source>
</evidence>
<evidence type="ECO:0000256" key="1">
    <source>
        <dbReference type="SAM" id="MobiDB-lite"/>
    </source>
</evidence>
<gene>
    <name evidence="2" type="ORF">BS47DRAFT_1360992</name>
</gene>
<protein>
    <submittedName>
        <fullName evidence="2">Uncharacterized protein</fullName>
    </submittedName>
</protein>
<comment type="caution">
    <text evidence="2">The sequence shown here is derived from an EMBL/GenBank/DDBJ whole genome shotgun (WGS) entry which is preliminary data.</text>
</comment>
<accession>A0A9P6B0I6</accession>
<dbReference type="EMBL" id="MU128950">
    <property type="protein sequence ID" value="KAF9515413.1"/>
    <property type="molecule type" value="Genomic_DNA"/>
</dbReference>
<evidence type="ECO:0000313" key="3">
    <source>
        <dbReference type="Proteomes" id="UP000886523"/>
    </source>
</evidence>
<organism evidence="2 3">
    <name type="scientific">Hydnum rufescens UP504</name>
    <dbReference type="NCBI Taxonomy" id="1448309"/>
    <lineage>
        <taxon>Eukaryota</taxon>
        <taxon>Fungi</taxon>
        <taxon>Dikarya</taxon>
        <taxon>Basidiomycota</taxon>
        <taxon>Agaricomycotina</taxon>
        <taxon>Agaricomycetes</taxon>
        <taxon>Cantharellales</taxon>
        <taxon>Hydnaceae</taxon>
        <taxon>Hydnum</taxon>
    </lineage>
</organism>